<keyword evidence="2" id="KW-1185">Reference proteome</keyword>
<dbReference type="EMBL" id="MU864936">
    <property type="protein sequence ID" value="KAK4465799.1"/>
    <property type="molecule type" value="Genomic_DNA"/>
</dbReference>
<accession>A0AAV9HY76</accession>
<dbReference type="Pfam" id="PF11735">
    <property type="entry name" value="CAP59_mtransfer"/>
    <property type="match status" value="1"/>
</dbReference>
<comment type="caution">
    <text evidence="1">The sequence shown here is derived from an EMBL/GenBank/DDBJ whole genome shotgun (WGS) entry which is preliminary data.</text>
</comment>
<keyword evidence="1" id="KW-0808">Transferase</keyword>
<gene>
    <name evidence="1" type="ORF">QBC42DRAFT_193963</name>
</gene>
<proteinExistence type="predicted"/>
<dbReference type="PANTHER" id="PTHR34144:SF7">
    <property type="entry name" value="EXPORT PROTEIN (CAP59), PUTATIVE (AFU_ORTHOLOGUE AFUA_7G05020)-RELATED"/>
    <property type="match status" value="1"/>
</dbReference>
<dbReference type="PANTHER" id="PTHR34144">
    <property type="entry name" value="CHROMOSOME 8, WHOLE GENOME SHOTGUN SEQUENCE"/>
    <property type="match status" value="1"/>
</dbReference>
<name>A0AAV9HY76_9PEZI</name>
<reference evidence="1" key="1">
    <citation type="journal article" date="2023" name="Mol. Phylogenet. Evol.">
        <title>Genome-scale phylogeny and comparative genomics of the fungal order Sordariales.</title>
        <authorList>
            <person name="Hensen N."/>
            <person name="Bonometti L."/>
            <person name="Westerberg I."/>
            <person name="Brannstrom I.O."/>
            <person name="Guillou S."/>
            <person name="Cros-Aarteil S."/>
            <person name="Calhoun S."/>
            <person name="Haridas S."/>
            <person name="Kuo A."/>
            <person name="Mondo S."/>
            <person name="Pangilinan J."/>
            <person name="Riley R."/>
            <person name="LaButti K."/>
            <person name="Andreopoulos B."/>
            <person name="Lipzen A."/>
            <person name="Chen C."/>
            <person name="Yan M."/>
            <person name="Daum C."/>
            <person name="Ng V."/>
            <person name="Clum A."/>
            <person name="Steindorff A."/>
            <person name="Ohm R.A."/>
            <person name="Martin F."/>
            <person name="Silar P."/>
            <person name="Natvig D.O."/>
            <person name="Lalanne C."/>
            <person name="Gautier V."/>
            <person name="Ament-Velasquez S.L."/>
            <person name="Kruys A."/>
            <person name="Hutchinson M.I."/>
            <person name="Powell A.J."/>
            <person name="Barry K."/>
            <person name="Miller A.N."/>
            <person name="Grigoriev I.V."/>
            <person name="Debuchy R."/>
            <person name="Gladieux P."/>
            <person name="Hiltunen Thoren M."/>
            <person name="Johannesson H."/>
        </authorList>
    </citation>
    <scope>NUCLEOTIDE SEQUENCE</scope>
    <source>
        <strain evidence="1">PSN324</strain>
    </source>
</reference>
<organism evidence="1 2">
    <name type="scientific">Cladorrhinum samala</name>
    <dbReference type="NCBI Taxonomy" id="585594"/>
    <lineage>
        <taxon>Eukaryota</taxon>
        <taxon>Fungi</taxon>
        <taxon>Dikarya</taxon>
        <taxon>Ascomycota</taxon>
        <taxon>Pezizomycotina</taxon>
        <taxon>Sordariomycetes</taxon>
        <taxon>Sordariomycetidae</taxon>
        <taxon>Sordariales</taxon>
        <taxon>Podosporaceae</taxon>
        <taxon>Cladorrhinum</taxon>
    </lineage>
</organism>
<dbReference type="InterPro" id="IPR021047">
    <property type="entry name" value="Mannosyltransferase_CMT1"/>
</dbReference>
<reference evidence="1" key="2">
    <citation type="submission" date="2023-06" db="EMBL/GenBank/DDBJ databases">
        <authorList>
            <consortium name="Lawrence Berkeley National Laboratory"/>
            <person name="Mondo S.J."/>
            <person name="Hensen N."/>
            <person name="Bonometti L."/>
            <person name="Westerberg I."/>
            <person name="Brannstrom I.O."/>
            <person name="Guillou S."/>
            <person name="Cros-Aarteil S."/>
            <person name="Calhoun S."/>
            <person name="Haridas S."/>
            <person name="Kuo A."/>
            <person name="Pangilinan J."/>
            <person name="Riley R."/>
            <person name="Labutti K."/>
            <person name="Andreopoulos B."/>
            <person name="Lipzen A."/>
            <person name="Chen C."/>
            <person name="Yanf M."/>
            <person name="Daum C."/>
            <person name="Ng V."/>
            <person name="Clum A."/>
            <person name="Steindorff A."/>
            <person name="Ohm R."/>
            <person name="Martin F."/>
            <person name="Silar P."/>
            <person name="Natvig D."/>
            <person name="Lalanne C."/>
            <person name="Gautier V."/>
            <person name="Ament-Velasquez S.L."/>
            <person name="Kruys A."/>
            <person name="Hutchinson M.I."/>
            <person name="Powell A.J."/>
            <person name="Barry K."/>
            <person name="Miller A.N."/>
            <person name="Grigoriev I.V."/>
            <person name="Debuchy R."/>
            <person name="Gladieux P."/>
            <person name="Thoren M.H."/>
            <person name="Johannesson H."/>
        </authorList>
    </citation>
    <scope>NUCLEOTIDE SEQUENCE</scope>
    <source>
        <strain evidence="1">PSN324</strain>
    </source>
</reference>
<dbReference type="Proteomes" id="UP001321749">
    <property type="component" value="Unassembled WGS sequence"/>
</dbReference>
<keyword evidence="1" id="KW-0328">Glycosyltransferase</keyword>
<evidence type="ECO:0000313" key="1">
    <source>
        <dbReference type="EMBL" id="KAK4465799.1"/>
    </source>
</evidence>
<protein>
    <submittedName>
        <fullName evidence="1">Cryptococcal mannosyltransferase 1-domain-containing protein</fullName>
    </submittedName>
</protein>
<evidence type="ECO:0000313" key="2">
    <source>
        <dbReference type="Proteomes" id="UP001321749"/>
    </source>
</evidence>
<dbReference type="AlphaFoldDB" id="A0AAV9HY76"/>
<sequence length="415" mass="46668">MKTTASRPPRFLRALLSRSALRKLLLAFLVWTLLEAHIIYYRIIRTERETESNSILHARPRVFIASLHWNNEKILRSDWNRGVIDLVNTLGPDNVFVSVYESGSWDDSKGALRELDRELEKTGVGKKIVLDDETHADLIAQPPAREGWITTPAGKKTLRRIPYLSKLRNLSLQPLLDLAENGTTFDHVLFLGDVVFSIPDVLALLNTNSGHYAAACSLDFSKPPNFYDTFALRDSAGHEHASQVWPYFRSSTSRKSMLSHSSAVPVSSCWNGIVAMPASSFLGIAGLKFRGVSDSLAASHVEGSECCLIHADNPASKTKGVFLNPHVRVGYNNGAYKAVHPENGGSWLSLWQIWSGIWVNRLARWTTTSWFKEQRVRGRVTAWMKQGKLEKREEKGVFCLINEMQVVVYNGWAHL</sequence>
<dbReference type="GO" id="GO:0016757">
    <property type="term" value="F:glycosyltransferase activity"/>
    <property type="evidence" value="ECO:0007669"/>
    <property type="project" value="UniProtKB-KW"/>
</dbReference>